<reference evidence="2" key="1">
    <citation type="submission" date="2017-09" db="EMBL/GenBank/DDBJ databases">
        <title>Depth-based differentiation of microbial function through sediment-hosted aquifers and enrichment of novel symbionts in the deep terrestrial subsurface.</title>
        <authorList>
            <person name="Probst A.J."/>
            <person name="Ladd B."/>
            <person name="Jarett J.K."/>
            <person name="Geller-Mcgrath D.E."/>
            <person name="Sieber C.M.K."/>
            <person name="Emerson J.B."/>
            <person name="Anantharaman K."/>
            <person name="Thomas B.C."/>
            <person name="Malmstrom R."/>
            <person name="Stieglmeier M."/>
            <person name="Klingl A."/>
            <person name="Woyke T."/>
            <person name="Ryan C.M."/>
            <person name="Banfield J.F."/>
        </authorList>
    </citation>
    <scope>NUCLEOTIDE SEQUENCE [LARGE SCALE GENOMIC DNA]</scope>
</reference>
<dbReference type="Gene3D" id="1.20.5.340">
    <property type="match status" value="1"/>
</dbReference>
<evidence type="ECO:0000313" key="2">
    <source>
        <dbReference type="Proteomes" id="UP000229112"/>
    </source>
</evidence>
<evidence type="ECO:0008006" key="3">
    <source>
        <dbReference type="Google" id="ProtNLM"/>
    </source>
</evidence>
<comment type="caution">
    <text evidence="1">The sequence shown here is derived from an EMBL/GenBank/DDBJ whole genome shotgun (WGS) entry which is preliminary data.</text>
</comment>
<dbReference type="SUPFAM" id="SSF57997">
    <property type="entry name" value="Tropomyosin"/>
    <property type="match status" value="1"/>
</dbReference>
<dbReference type="EMBL" id="PFAY01000010">
    <property type="protein sequence ID" value="PIT93187.1"/>
    <property type="molecule type" value="Genomic_DNA"/>
</dbReference>
<sequence length="157" mass="18201">MRNPSKQTKRPPAAVFLFASNNKFDRKIQHDKIKSMAKKTKEYSITDFGVLLEDTNKTVNILAENHLDLVSRMDRIETKVDTLDTKVEELDTKVGILDTKVGILDTRVGDIETKLDTIDSRLRNVEIDVVQIKEDMLTKLELKEIQRRIYRLEEKTV</sequence>
<accession>A0A2M6WK81</accession>
<dbReference type="Proteomes" id="UP000229112">
    <property type="component" value="Unassembled WGS sequence"/>
</dbReference>
<protein>
    <recommendedName>
        <fullName evidence="3">t-SNARE coiled-coil homology domain-containing protein</fullName>
    </recommendedName>
</protein>
<dbReference type="AlphaFoldDB" id="A0A2M6WK81"/>
<gene>
    <name evidence="1" type="ORF">COU06_01390</name>
</gene>
<name>A0A2M6WK81_9BACT</name>
<organism evidence="1 2">
    <name type="scientific">Candidatus Harrisonbacteria bacterium CG10_big_fil_rev_8_21_14_0_10_38_8</name>
    <dbReference type="NCBI Taxonomy" id="1974582"/>
    <lineage>
        <taxon>Bacteria</taxon>
        <taxon>Candidatus Harrisoniibacteriota</taxon>
    </lineage>
</organism>
<proteinExistence type="predicted"/>
<evidence type="ECO:0000313" key="1">
    <source>
        <dbReference type="EMBL" id="PIT93187.1"/>
    </source>
</evidence>